<dbReference type="Pfam" id="PF13191">
    <property type="entry name" value="AAA_16"/>
    <property type="match status" value="1"/>
</dbReference>
<dbReference type="InterPro" id="IPR027417">
    <property type="entry name" value="P-loop_NTPase"/>
</dbReference>
<evidence type="ECO:0000256" key="1">
    <source>
        <dbReference type="ARBA" id="ARBA00004167"/>
    </source>
</evidence>
<reference evidence="4 5" key="1">
    <citation type="journal article" date="2019" name="Lett. Appl. Microbiol.">
        <title>A case of 'blown pack' spoilage of vacuum-packaged pork likely associated with Clostridium estertheticum in Canada.</title>
        <authorList>
            <person name="Zhang P."/>
            <person name="Ward P."/>
            <person name="McMullen L.M."/>
            <person name="Yang X."/>
        </authorList>
    </citation>
    <scope>NUCLEOTIDE SEQUENCE [LARGE SCALE GENOMIC DNA]</scope>
    <source>
        <strain evidence="4 5">MA19</strain>
    </source>
</reference>
<dbReference type="NCBIfam" id="TIGR00254">
    <property type="entry name" value="GGDEF"/>
    <property type="match status" value="1"/>
</dbReference>
<sequence>MIFEEVIKVEIINNRYRIVKSIKQNRLVSSYIVNDIRKNYDTVQLNILNSDYLKKELIEFYTKEFINLTNLKCENVTLVYDFDLLNLLDNKKLDDKVYFFTNEYVKNDFSILDVVSNMQSDELLDLFIEICQSINYLHLKGFVYRDINLSNIIVTNTKYKKNCVKFKDFATVELEKQTFWKDENNEDYFKAPEILKGKKCSIFSDIYSLGILLFIIYMKSENCNYVTNNEINDIKIKEIFNDNRNLNINFQMIIEKMICSDITRRYQNISEVVIDINNLFEKRYISYRKKEINKLNTNLKMIGRGDEVYKIINSYECIKNEGENNLTVFIHGESGIGKTRFLKSLKYLFSLRKVNVYNSFTLGASTKNSNVAFVDILKQLISECEPEILERYESELVKFIPELGSKKNIIHSKPLSGDKEKYRLIHFAAGFIEECIGNKPIVIIIDNFHLADEFTIELIEYITRKKLQNKKIMIIMSYCDGECVLNKKFIKFKQTISRSVVVTNIFLKELSEIEVGKMIENILSMPNIPYKFAESIFEKTKGNPLFVQEIIKSFFNKKSIYIEKEKGCWTIDYDYSKFNVPEDMHPILLNQVKEMGKLNFNILKIISIFKSAVSLEVIKGFINKNSEELGIVIKGLISSGILCKKIEDRGFVFDFYNKFLKSLMYERISDEDKKNMHRLASVLLEGFYAQGGTEYIEELIYHLEKSDQRQKIIEYCIENARKMKLLKNRSDAIKNLTKAVSIINCLNNPVENIKLIMDLADLHEQEGHNSIAIEYYLSLQMYNDNTQLHNYTIDSLIKVAMVYLNKNDIKSVIYYIKKINTMLEKTDYCSGWLKCQGIQASVYEIMQEYENVEAICNSGIEMCKSEYEELESIFYNHKGIVLMRIGRAQEALIFFKKAITICNKYDNIDELIKALNYIGVIYEYYYQDNNMATKYFLKTKKICEKNNMSNREVDASINIAVTHFLVEEYEISLQYFIEQLGKCRKYEFELKLFYCYTSIASIYLRLDDYDNAYKYYELCNKEITNHPDQRENIEIFYLLAAEINYKLGDMQKAESYINKVLVLYGNNQSILALWAQILNKCIKIYLRKNDDDLIKDITNIVTIANKVLYVGSRLNIFYGVVILLYDNEIQEYASIIFNEINKINIDIDIKEHRVYVKKLYVDGLIENKNSIEFFNEALEYSKKYKEIDICWKIYTAIGDYYFNKEDYLYAVIYYFEACGILKNINLRLPIKHRLSYIRLNNALRPFNRFLGINNYYKNNKDTSMLKFEQASISDEEGLIDVLEQVNHKDILKNENFIKSIKKIYSVSLHEGIHDIGDVLENLQADNLRNLELIIDYLSYITLATRGIIIIKDDDNKEYKVIASSDRKYELPQSPEKLSEILSQDKAELVTDCYQNQDATGDKNNIYNTIKASICIPIIMEDITEKSIVKNERRKSIQGSKYIIGHIYIESQRVLNNLNSASMKKCTELSKVIGIIIEKYKLRLSSSVDKLTGTLTRKYLEEALDEQIEKSSLDESKFSLIMYDLDCFKIINDKFGHRTGDYALKRVCDVVLRNLRDTDIVGRYGGEEFIVILPDTDIYEAQLVAEKLRSKIEQEKILDNRRDVTVSLGVITCPMQGEWQGELVERVDQALYVAKQQGRNRYVTWNSDFSKKAKKTDRLAGIISGNELQDHRNVLAMIELIELININLTREDKIYRLLGRIIEITEAQKGILFLVEDGHITKKYSREIFINEWVDSDTYNKGIIKSILDSKQGVWKIDWDTIIEYDVVTGAPNWQSVIVIPLIKGDYVKGVLYLSESTQVKEFSFDDFNFVSMLGKIIVPIL</sequence>
<dbReference type="Proteomes" id="UP000342249">
    <property type="component" value="Unassembled WGS sequence"/>
</dbReference>
<dbReference type="PROSITE" id="PS50887">
    <property type="entry name" value="GGDEF"/>
    <property type="match status" value="1"/>
</dbReference>
<feature type="domain" description="GGDEF" evidence="3">
    <location>
        <begin position="1515"/>
        <end position="1646"/>
    </location>
</feature>
<dbReference type="Gene3D" id="1.25.40.10">
    <property type="entry name" value="Tetratricopeptide repeat domain"/>
    <property type="match status" value="2"/>
</dbReference>
<dbReference type="SUPFAM" id="SSF48452">
    <property type="entry name" value="TPR-like"/>
    <property type="match status" value="2"/>
</dbReference>
<evidence type="ECO:0000259" key="3">
    <source>
        <dbReference type="PROSITE" id="PS50887"/>
    </source>
</evidence>
<dbReference type="PROSITE" id="PS50011">
    <property type="entry name" value="PROTEIN_KINASE_DOM"/>
    <property type="match status" value="1"/>
</dbReference>
<dbReference type="SUPFAM" id="SSF56112">
    <property type="entry name" value="Protein kinase-like (PK-like)"/>
    <property type="match status" value="1"/>
</dbReference>
<gene>
    <name evidence="4" type="ORF">E4V82_20510</name>
</gene>
<proteinExistence type="predicted"/>
<dbReference type="Gene3D" id="3.30.450.40">
    <property type="match status" value="1"/>
</dbReference>
<dbReference type="InterPro" id="IPR043128">
    <property type="entry name" value="Rev_trsase/Diguanyl_cyclase"/>
</dbReference>
<dbReference type="SUPFAM" id="SSF52540">
    <property type="entry name" value="P-loop containing nucleoside triphosphate hydrolases"/>
    <property type="match status" value="1"/>
</dbReference>
<dbReference type="InterPro" id="IPR000160">
    <property type="entry name" value="GGDEF_dom"/>
</dbReference>
<comment type="caution">
    <text evidence="4">The sequence shown here is derived from an EMBL/GenBank/DDBJ whole genome shotgun (WGS) entry which is preliminary data.</text>
</comment>
<dbReference type="SMART" id="SM00220">
    <property type="entry name" value="S_TKc"/>
    <property type="match status" value="1"/>
</dbReference>
<dbReference type="Pfam" id="PF13181">
    <property type="entry name" value="TPR_8"/>
    <property type="match status" value="1"/>
</dbReference>
<dbReference type="EMBL" id="SPSF01000050">
    <property type="protein sequence ID" value="MPQ64472.1"/>
    <property type="molecule type" value="Genomic_DNA"/>
</dbReference>
<comment type="subcellular location">
    <subcellularLocation>
        <location evidence="1">Membrane</location>
        <topology evidence="1">Single-pass membrane protein</topology>
    </subcellularLocation>
</comment>
<evidence type="ECO:0000313" key="4">
    <source>
        <dbReference type="EMBL" id="MPQ64472.1"/>
    </source>
</evidence>
<evidence type="ECO:0000259" key="2">
    <source>
        <dbReference type="PROSITE" id="PS50011"/>
    </source>
</evidence>
<dbReference type="GO" id="GO:0004672">
    <property type="term" value="F:protein kinase activity"/>
    <property type="evidence" value="ECO:0007669"/>
    <property type="project" value="InterPro"/>
</dbReference>
<dbReference type="GO" id="GO:0005524">
    <property type="term" value="F:ATP binding"/>
    <property type="evidence" value="ECO:0007669"/>
    <property type="project" value="InterPro"/>
</dbReference>
<dbReference type="InterPro" id="IPR029016">
    <property type="entry name" value="GAF-like_dom_sf"/>
</dbReference>
<dbReference type="InterPro" id="IPR011009">
    <property type="entry name" value="Kinase-like_dom_sf"/>
</dbReference>
<dbReference type="Gene3D" id="1.10.510.10">
    <property type="entry name" value="Transferase(Phosphotransferase) domain 1"/>
    <property type="match status" value="1"/>
</dbReference>
<dbReference type="CDD" id="cd01949">
    <property type="entry name" value="GGDEF"/>
    <property type="match status" value="1"/>
</dbReference>
<dbReference type="InterPro" id="IPR000719">
    <property type="entry name" value="Prot_kinase_dom"/>
</dbReference>
<dbReference type="GO" id="GO:0016020">
    <property type="term" value="C:membrane"/>
    <property type="evidence" value="ECO:0007669"/>
    <property type="project" value="UniProtKB-SubCell"/>
</dbReference>
<dbReference type="SMART" id="SM00267">
    <property type="entry name" value="GGDEF"/>
    <property type="match status" value="1"/>
</dbReference>
<dbReference type="PANTHER" id="PTHR45138:SF9">
    <property type="entry name" value="DIGUANYLATE CYCLASE DGCM-RELATED"/>
    <property type="match status" value="1"/>
</dbReference>
<dbReference type="Pfam" id="PF00990">
    <property type="entry name" value="GGDEF"/>
    <property type="match status" value="1"/>
</dbReference>
<dbReference type="SUPFAM" id="SSF55073">
    <property type="entry name" value="Nucleotide cyclase"/>
    <property type="match status" value="1"/>
</dbReference>
<organism evidence="4 5">
    <name type="scientific">Clostridium estertheticum</name>
    <dbReference type="NCBI Taxonomy" id="238834"/>
    <lineage>
        <taxon>Bacteria</taxon>
        <taxon>Bacillati</taxon>
        <taxon>Bacillota</taxon>
        <taxon>Clostridia</taxon>
        <taxon>Eubacteriales</taxon>
        <taxon>Clostridiaceae</taxon>
        <taxon>Clostridium</taxon>
    </lineage>
</organism>
<protein>
    <submittedName>
        <fullName evidence="4">Diguanylate cyclase</fullName>
    </submittedName>
</protein>
<evidence type="ECO:0000313" key="5">
    <source>
        <dbReference type="Proteomes" id="UP000342249"/>
    </source>
</evidence>
<dbReference type="Pfam" id="PF00069">
    <property type="entry name" value="Pkinase"/>
    <property type="match status" value="1"/>
</dbReference>
<feature type="domain" description="Protein kinase" evidence="2">
    <location>
        <begin position="16"/>
        <end position="280"/>
    </location>
</feature>
<dbReference type="FunFam" id="3.30.70.270:FF:000001">
    <property type="entry name" value="Diguanylate cyclase domain protein"/>
    <property type="match status" value="1"/>
</dbReference>
<dbReference type="SMART" id="SM00028">
    <property type="entry name" value="TPR"/>
    <property type="match status" value="7"/>
</dbReference>
<dbReference type="Gene3D" id="3.40.50.300">
    <property type="entry name" value="P-loop containing nucleotide triphosphate hydrolases"/>
    <property type="match status" value="1"/>
</dbReference>
<dbReference type="PANTHER" id="PTHR45138">
    <property type="entry name" value="REGULATORY COMPONENTS OF SENSORY TRANSDUCTION SYSTEM"/>
    <property type="match status" value="1"/>
</dbReference>
<dbReference type="SUPFAM" id="SSF55781">
    <property type="entry name" value="GAF domain-like"/>
    <property type="match status" value="1"/>
</dbReference>
<dbReference type="InterPro" id="IPR019734">
    <property type="entry name" value="TPR_rpt"/>
</dbReference>
<name>A0A5N7J6Z1_9CLOT</name>
<dbReference type="InterPro" id="IPR041664">
    <property type="entry name" value="AAA_16"/>
</dbReference>
<dbReference type="Gene3D" id="3.30.70.270">
    <property type="match status" value="1"/>
</dbReference>
<accession>A0A5N7J6Z1</accession>
<dbReference type="GO" id="GO:0052621">
    <property type="term" value="F:diguanylate cyclase activity"/>
    <property type="evidence" value="ECO:0007669"/>
    <property type="project" value="TreeGrafter"/>
</dbReference>
<dbReference type="InterPro" id="IPR050469">
    <property type="entry name" value="Diguanylate_Cyclase"/>
</dbReference>
<dbReference type="InterPro" id="IPR011990">
    <property type="entry name" value="TPR-like_helical_dom_sf"/>
</dbReference>
<dbReference type="InterPro" id="IPR029787">
    <property type="entry name" value="Nucleotide_cyclase"/>
</dbReference>